<accession>A0A3P6QUH2</accession>
<name>A0A3P6QUH2_CYLGO</name>
<gene>
    <name evidence="1" type="ORF">CGOC_LOCUS2419</name>
</gene>
<evidence type="ECO:0000313" key="1">
    <source>
        <dbReference type="EMBL" id="VDK52559.1"/>
    </source>
</evidence>
<reference evidence="1 2" key="1">
    <citation type="submission" date="2018-11" db="EMBL/GenBank/DDBJ databases">
        <authorList>
            <consortium name="Pathogen Informatics"/>
        </authorList>
    </citation>
    <scope>NUCLEOTIDE SEQUENCE [LARGE SCALE GENOMIC DNA]</scope>
</reference>
<protein>
    <submittedName>
        <fullName evidence="1">Uncharacterized protein</fullName>
    </submittedName>
</protein>
<keyword evidence="2" id="KW-1185">Reference proteome</keyword>
<dbReference type="Proteomes" id="UP000271889">
    <property type="component" value="Unassembled WGS sequence"/>
</dbReference>
<proteinExistence type="predicted"/>
<organism evidence="1 2">
    <name type="scientific">Cylicostephanus goldi</name>
    <name type="common">Nematode worm</name>
    <dbReference type="NCBI Taxonomy" id="71465"/>
    <lineage>
        <taxon>Eukaryota</taxon>
        <taxon>Metazoa</taxon>
        <taxon>Ecdysozoa</taxon>
        <taxon>Nematoda</taxon>
        <taxon>Chromadorea</taxon>
        <taxon>Rhabditida</taxon>
        <taxon>Rhabditina</taxon>
        <taxon>Rhabditomorpha</taxon>
        <taxon>Strongyloidea</taxon>
        <taxon>Strongylidae</taxon>
        <taxon>Cylicostephanus</taxon>
    </lineage>
</organism>
<sequence length="72" mass="8203">MISVLPACLALYTTKDDVIELTSSNFQNRVINSDEVWINGHKLPVTVSEVAGSETVWRAPETRYDQQRQQPR</sequence>
<evidence type="ECO:0000313" key="2">
    <source>
        <dbReference type="Proteomes" id="UP000271889"/>
    </source>
</evidence>
<dbReference type="AlphaFoldDB" id="A0A3P6QUH2"/>
<dbReference type="EMBL" id="UYRV01005398">
    <property type="protein sequence ID" value="VDK52559.1"/>
    <property type="molecule type" value="Genomic_DNA"/>
</dbReference>